<keyword evidence="2" id="KW-1133">Transmembrane helix</keyword>
<comment type="caution">
    <text evidence="3">The sequence shown here is derived from an EMBL/GenBank/DDBJ whole genome shotgun (WGS) entry which is preliminary data.</text>
</comment>
<reference evidence="3" key="1">
    <citation type="submission" date="2019-03" db="EMBL/GenBank/DDBJ databases">
        <title>Serratia marcescens strain N2 draft genome.</title>
        <authorList>
            <person name="Yassin A."/>
            <person name="El-Kenawy N."/>
            <person name="Youssef N.H."/>
        </authorList>
    </citation>
    <scope>NUCLEOTIDE SEQUENCE [LARGE SCALE GENOMIC DNA]</scope>
    <source>
        <strain evidence="3">N2</strain>
    </source>
</reference>
<accession>A0A9X8VL53</accession>
<dbReference type="EMBL" id="SPSG01000447">
    <property type="protein sequence ID" value="TFV37361.1"/>
    <property type="molecule type" value="Genomic_DNA"/>
</dbReference>
<protein>
    <submittedName>
        <fullName evidence="3">Uncharacterized protein</fullName>
    </submittedName>
</protein>
<proteinExistence type="predicted"/>
<keyword evidence="1" id="KW-0175">Coiled coil</keyword>
<name>A0A9X8VL53_SERMA</name>
<organism evidence="3">
    <name type="scientific">Serratia marcescens</name>
    <dbReference type="NCBI Taxonomy" id="615"/>
    <lineage>
        <taxon>Bacteria</taxon>
        <taxon>Pseudomonadati</taxon>
        <taxon>Pseudomonadota</taxon>
        <taxon>Gammaproteobacteria</taxon>
        <taxon>Enterobacterales</taxon>
        <taxon>Yersiniaceae</taxon>
        <taxon>Serratia</taxon>
    </lineage>
</organism>
<sequence>MNKRKSRPRGLVMAQERRLLEEMNDKLARMESKLDVVNRGAVRQGAVAGGVAGGLVSAIVSLFVTLAKSRHGL</sequence>
<feature type="coiled-coil region" evidence="1">
    <location>
        <begin position="13"/>
        <end position="40"/>
    </location>
</feature>
<gene>
    <name evidence="3" type="ORF">E0L31_03890</name>
</gene>
<feature type="transmembrane region" description="Helical" evidence="2">
    <location>
        <begin position="46"/>
        <end position="67"/>
    </location>
</feature>
<dbReference type="RefSeq" id="WP_048796340.1">
    <property type="nucleotide sequence ID" value="NZ_JVEJ01000237.1"/>
</dbReference>
<keyword evidence="2" id="KW-0472">Membrane</keyword>
<evidence type="ECO:0000256" key="1">
    <source>
        <dbReference type="SAM" id="Coils"/>
    </source>
</evidence>
<keyword evidence="2" id="KW-0812">Transmembrane</keyword>
<evidence type="ECO:0000256" key="2">
    <source>
        <dbReference type="SAM" id="Phobius"/>
    </source>
</evidence>
<evidence type="ECO:0000313" key="3">
    <source>
        <dbReference type="EMBL" id="TFV37361.1"/>
    </source>
</evidence>
<dbReference type="AlphaFoldDB" id="A0A9X8VL53"/>